<proteinExistence type="predicted"/>
<protein>
    <recommendedName>
        <fullName evidence="3">NifU family protein</fullName>
    </recommendedName>
</protein>
<comment type="caution">
    <text evidence="1">The sequence shown here is derived from an EMBL/GenBank/DDBJ whole genome shotgun (WGS) entry which is preliminary data.</text>
</comment>
<name>A0ABS9TD93_9PSEU</name>
<evidence type="ECO:0000313" key="1">
    <source>
        <dbReference type="EMBL" id="MCH6166492.1"/>
    </source>
</evidence>
<accession>A0ABS9TD93</accession>
<evidence type="ECO:0000313" key="2">
    <source>
        <dbReference type="Proteomes" id="UP001299970"/>
    </source>
</evidence>
<dbReference type="Proteomes" id="UP001299970">
    <property type="component" value="Unassembled WGS sequence"/>
</dbReference>
<gene>
    <name evidence="1" type="ORF">MMF94_12440</name>
</gene>
<sequence>MTNDDTALAGLRATLAADDYGMEMHRDGAGVQVRITAGPEACADCLVPKPIMRSILHGALGVPEEAIALVYPGDEPGARP</sequence>
<dbReference type="EMBL" id="JAKXMK010000009">
    <property type="protein sequence ID" value="MCH6166492.1"/>
    <property type="molecule type" value="Genomic_DNA"/>
</dbReference>
<reference evidence="1 2" key="1">
    <citation type="submission" date="2022-03" db="EMBL/GenBank/DDBJ databases">
        <title>Pseudonocardia alaer sp. nov., a novel actinomycete isolated from reed forest soil.</title>
        <authorList>
            <person name="Wang L."/>
        </authorList>
    </citation>
    <scope>NUCLEOTIDE SEQUENCE [LARGE SCALE GENOMIC DNA]</scope>
    <source>
        <strain evidence="1 2">Y-16303</strain>
    </source>
</reference>
<dbReference type="RefSeq" id="WP_241036521.1">
    <property type="nucleotide sequence ID" value="NZ_BAAAJF010000002.1"/>
</dbReference>
<keyword evidence="2" id="KW-1185">Reference proteome</keyword>
<organism evidence="1 2">
    <name type="scientific">Pseudonocardia alaniniphila</name>
    <dbReference type="NCBI Taxonomy" id="75291"/>
    <lineage>
        <taxon>Bacteria</taxon>
        <taxon>Bacillati</taxon>
        <taxon>Actinomycetota</taxon>
        <taxon>Actinomycetes</taxon>
        <taxon>Pseudonocardiales</taxon>
        <taxon>Pseudonocardiaceae</taxon>
        <taxon>Pseudonocardia</taxon>
    </lineage>
</organism>
<evidence type="ECO:0008006" key="3">
    <source>
        <dbReference type="Google" id="ProtNLM"/>
    </source>
</evidence>